<feature type="domain" description="HTH luxR-type" evidence="6">
    <location>
        <begin position="141"/>
        <end position="206"/>
    </location>
</feature>
<dbReference type="InterPro" id="IPR058245">
    <property type="entry name" value="NreC/VraR/RcsB-like_REC"/>
</dbReference>
<keyword evidence="3" id="KW-0238">DNA-binding</keyword>
<dbReference type="Proteomes" id="UP001595715">
    <property type="component" value="Unassembled WGS sequence"/>
</dbReference>
<proteinExistence type="predicted"/>
<feature type="domain" description="Response regulatory" evidence="7">
    <location>
        <begin position="3"/>
        <end position="119"/>
    </location>
</feature>
<dbReference type="SUPFAM" id="SSF52172">
    <property type="entry name" value="CheY-like"/>
    <property type="match status" value="1"/>
</dbReference>
<sequence length="216" mass="23991">MINLMILDDHPLVRHGIRVVVSSENKINIVGEAASQAEALDVMKRVKPGIMLVDLNLGGDNGLEFIRHVRTLDYDCKYILLTSSASSEELRMAQSMGIDGICLKEALPEDLLYAIDVVSRGRKYYDPACMDSLMEPKPSKEKHGLDELTPKELEVLMSLGKGRSNKEVASELHITEFTVKKHVSQILSKLGLTDRTQAALYALSQGLVRFELSHIS</sequence>
<dbReference type="SMART" id="SM00448">
    <property type="entry name" value="REC"/>
    <property type="match status" value="1"/>
</dbReference>
<dbReference type="CDD" id="cd06170">
    <property type="entry name" value="LuxR_C_like"/>
    <property type="match status" value="1"/>
</dbReference>
<dbReference type="InterPro" id="IPR001789">
    <property type="entry name" value="Sig_transdc_resp-reg_receiver"/>
</dbReference>
<dbReference type="PROSITE" id="PS50110">
    <property type="entry name" value="RESPONSE_REGULATORY"/>
    <property type="match status" value="1"/>
</dbReference>
<dbReference type="InterPro" id="IPR039420">
    <property type="entry name" value="WalR-like"/>
</dbReference>
<evidence type="ECO:0000256" key="5">
    <source>
        <dbReference type="PROSITE-ProRule" id="PRU00169"/>
    </source>
</evidence>
<keyword evidence="4" id="KW-0804">Transcription</keyword>
<dbReference type="SUPFAM" id="SSF46894">
    <property type="entry name" value="C-terminal effector domain of the bipartite response regulators"/>
    <property type="match status" value="1"/>
</dbReference>
<evidence type="ECO:0000313" key="9">
    <source>
        <dbReference type="Proteomes" id="UP001595715"/>
    </source>
</evidence>
<gene>
    <name evidence="8" type="ORF">ACFOZ8_13615</name>
</gene>
<protein>
    <submittedName>
        <fullName evidence="8">Response regulator</fullName>
    </submittedName>
</protein>
<name>A0ABV8K3T6_9BACL</name>
<feature type="modified residue" description="4-aspartylphosphate" evidence="5">
    <location>
        <position position="54"/>
    </location>
</feature>
<dbReference type="CDD" id="cd17535">
    <property type="entry name" value="REC_NarL-like"/>
    <property type="match status" value="1"/>
</dbReference>
<keyword evidence="2" id="KW-0805">Transcription regulation</keyword>
<dbReference type="EMBL" id="JBHSAM010000025">
    <property type="protein sequence ID" value="MFC4100691.1"/>
    <property type="molecule type" value="Genomic_DNA"/>
</dbReference>
<dbReference type="RefSeq" id="WP_377719341.1">
    <property type="nucleotide sequence ID" value="NZ_JBHSAM010000025.1"/>
</dbReference>
<dbReference type="Pfam" id="PF00196">
    <property type="entry name" value="GerE"/>
    <property type="match status" value="1"/>
</dbReference>
<dbReference type="InterPro" id="IPR011006">
    <property type="entry name" value="CheY-like_superfamily"/>
</dbReference>
<dbReference type="PROSITE" id="PS50043">
    <property type="entry name" value="HTH_LUXR_2"/>
    <property type="match status" value="1"/>
</dbReference>
<reference evidence="9" key="1">
    <citation type="journal article" date="2019" name="Int. J. Syst. Evol. Microbiol.">
        <title>The Global Catalogue of Microorganisms (GCM) 10K type strain sequencing project: providing services to taxonomists for standard genome sequencing and annotation.</title>
        <authorList>
            <consortium name="The Broad Institute Genomics Platform"/>
            <consortium name="The Broad Institute Genome Sequencing Center for Infectious Disease"/>
            <person name="Wu L."/>
            <person name="Ma J."/>
        </authorList>
    </citation>
    <scope>NUCLEOTIDE SEQUENCE [LARGE SCALE GENOMIC DNA]</scope>
    <source>
        <strain evidence="9">IBRC-M 10987</strain>
    </source>
</reference>
<evidence type="ECO:0000259" key="7">
    <source>
        <dbReference type="PROSITE" id="PS50110"/>
    </source>
</evidence>
<dbReference type="PANTHER" id="PTHR43214">
    <property type="entry name" value="TWO-COMPONENT RESPONSE REGULATOR"/>
    <property type="match status" value="1"/>
</dbReference>
<dbReference type="Pfam" id="PF00072">
    <property type="entry name" value="Response_reg"/>
    <property type="match status" value="1"/>
</dbReference>
<evidence type="ECO:0000313" key="8">
    <source>
        <dbReference type="EMBL" id="MFC4100691.1"/>
    </source>
</evidence>
<evidence type="ECO:0000259" key="6">
    <source>
        <dbReference type="PROSITE" id="PS50043"/>
    </source>
</evidence>
<dbReference type="PRINTS" id="PR00038">
    <property type="entry name" value="HTHLUXR"/>
</dbReference>
<dbReference type="SMART" id="SM00421">
    <property type="entry name" value="HTH_LUXR"/>
    <property type="match status" value="1"/>
</dbReference>
<evidence type="ECO:0000256" key="2">
    <source>
        <dbReference type="ARBA" id="ARBA00023015"/>
    </source>
</evidence>
<comment type="caution">
    <text evidence="8">The sequence shown here is derived from an EMBL/GenBank/DDBJ whole genome shotgun (WGS) entry which is preliminary data.</text>
</comment>
<keyword evidence="1 5" id="KW-0597">Phosphoprotein</keyword>
<dbReference type="Gene3D" id="3.40.50.2300">
    <property type="match status" value="1"/>
</dbReference>
<evidence type="ECO:0000256" key="3">
    <source>
        <dbReference type="ARBA" id="ARBA00023125"/>
    </source>
</evidence>
<evidence type="ECO:0000256" key="1">
    <source>
        <dbReference type="ARBA" id="ARBA00022553"/>
    </source>
</evidence>
<dbReference type="InterPro" id="IPR000792">
    <property type="entry name" value="Tscrpt_reg_LuxR_C"/>
</dbReference>
<dbReference type="PANTHER" id="PTHR43214:SF43">
    <property type="entry name" value="TWO-COMPONENT RESPONSE REGULATOR"/>
    <property type="match status" value="1"/>
</dbReference>
<keyword evidence="9" id="KW-1185">Reference proteome</keyword>
<organism evidence="8 9">
    <name type="scientific">Paenibacillus xanthanilyticus</name>
    <dbReference type="NCBI Taxonomy" id="1783531"/>
    <lineage>
        <taxon>Bacteria</taxon>
        <taxon>Bacillati</taxon>
        <taxon>Bacillota</taxon>
        <taxon>Bacilli</taxon>
        <taxon>Bacillales</taxon>
        <taxon>Paenibacillaceae</taxon>
        <taxon>Paenibacillus</taxon>
    </lineage>
</organism>
<accession>A0ABV8K3T6</accession>
<dbReference type="InterPro" id="IPR016032">
    <property type="entry name" value="Sig_transdc_resp-reg_C-effctor"/>
</dbReference>
<evidence type="ECO:0000256" key="4">
    <source>
        <dbReference type="ARBA" id="ARBA00023163"/>
    </source>
</evidence>